<dbReference type="Proteomes" id="UP000036426">
    <property type="component" value="Unassembled WGS sequence"/>
</dbReference>
<gene>
    <name evidence="3" type="ORF">ABT58_01685</name>
    <name evidence="2" type="ORF">JCM19237_4581</name>
</gene>
<organism evidence="2 4">
    <name type="scientific">Photobacterium aphoticum</name>
    <dbReference type="NCBI Taxonomy" id="754436"/>
    <lineage>
        <taxon>Bacteria</taxon>
        <taxon>Pseudomonadati</taxon>
        <taxon>Pseudomonadota</taxon>
        <taxon>Gammaproteobacteria</taxon>
        <taxon>Vibrionales</taxon>
        <taxon>Vibrionaceae</taxon>
        <taxon>Photobacterium</taxon>
    </lineage>
</organism>
<reference evidence="2 4" key="1">
    <citation type="journal article" date="2014" name="Genome Announc.">
        <title>Draft Genome Sequences of Two Vibrionaceae Species, Vibrio ponticus C121 and Photobacterium aphoticum C119, Isolated as Coral Reef Microbiota.</title>
        <authorList>
            <person name="Al-saari N."/>
            <person name="Meirelles P.M."/>
            <person name="Mino S."/>
            <person name="Suda W."/>
            <person name="Oshima K."/>
            <person name="Hattori M."/>
            <person name="Ohkuma M."/>
            <person name="Thompson F.L."/>
            <person name="Gomez-Gil B."/>
            <person name="Sawabe T."/>
            <person name="Sawabe T."/>
        </authorList>
    </citation>
    <scope>NUCLEOTIDE SEQUENCE [LARGE SCALE GENOMIC DNA]</scope>
    <source>
        <strain evidence="2 4">JCM 19237</strain>
    </source>
</reference>
<name>A0A090QVF3_9GAMM</name>
<dbReference type="SUPFAM" id="SSF56925">
    <property type="entry name" value="OMPA-like"/>
    <property type="match status" value="1"/>
</dbReference>
<dbReference type="InterPro" id="IPR011250">
    <property type="entry name" value="OMP/PagP_B-barrel"/>
</dbReference>
<evidence type="ECO:0000313" key="4">
    <source>
        <dbReference type="Proteomes" id="UP000029227"/>
    </source>
</evidence>
<dbReference type="EMBL" id="BBMN01000015">
    <property type="protein sequence ID" value="GAL07165.1"/>
    <property type="molecule type" value="Genomic_DNA"/>
</dbReference>
<comment type="caution">
    <text evidence="2">The sequence shown here is derived from an EMBL/GenBank/DDBJ whole genome shotgun (WGS) entry which is preliminary data.</text>
</comment>
<dbReference type="OrthoDB" id="6308600at2"/>
<keyword evidence="5" id="KW-1185">Reference proteome</keyword>
<feature type="chain" id="PRO_5010408190" evidence="1">
    <location>
        <begin position="22"/>
        <end position="196"/>
    </location>
</feature>
<dbReference type="RefSeq" id="WP_047872629.1">
    <property type="nucleotide sequence ID" value="NZ_BMYC01000002.1"/>
</dbReference>
<reference evidence="3 5" key="2">
    <citation type="submission" date="2015-05" db="EMBL/GenBank/DDBJ databases">
        <title>Photobacterium galathea sp. nov.</title>
        <authorList>
            <person name="Machado H."/>
            <person name="Gram L."/>
        </authorList>
    </citation>
    <scope>NUCLEOTIDE SEQUENCE [LARGE SCALE GENOMIC DNA]</scope>
    <source>
        <strain evidence="3 5">DSM 25995</strain>
    </source>
</reference>
<proteinExistence type="predicted"/>
<dbReference type="Proteomes" id="UP000029227">
    <property type="component" value="Unassembled WGS sequence"/>
</dbReference>
<dbReference type="EMBL" id="LDOV01000003">
    <property type="protein sequence ID" value="KLV02793.1"/>
    <property type="molecule type" value="Genomic_DNA"/>
</dbReference>
<evidence type="ECO:0000256" key="1">
    <source>
        <dbReference type="SAM" id="SignalP"/>
    </source>
</evidence>
<keyword evidence="1" id="KW-0732">Signal</keyword>
<dbReference type="eggNOG" id="COG3637">
    <property type="taxonomic scope" value="Bacteria"/>
</dbReference>
<accession>A0A090QVF3</accession>
<evidence type="ECO:0000313" key="3">
    <source>
        <dbReference type="EMBL" id="KLV02793.1"/>
    </source>
</evidence>
<evidence type="ECO:0000313" key="5">
    <source>
        <dbReference type="Proteomes" id="UP000036426"/>
    </source>
</evidence>
<dbReference type="PATRIC" id="fig|754436.4.peg.353"/>
<protein>
    <submittedName>
        <fullName evidence="2">Uncharacterized protein</fullName>
    </submittedName>
</protein>
<evidence type="ECO:0000313" key="2">
    <source>
        <dbReference type="EMBL" id="GAL07165.1"/>
    </source>
</evidence>
<feature type="signal peptide" evidence="1">
    <location>
        <begin position="1"/>
        <end position="21"/>
    </location>
</feature>
<dbReference type="AlphaFoldDB" id="A0A090QVF3"/>
<sequence>MKLGHIAVLVGGLLTCGAAWAESTVYITPYLGYSFSNSVTDENDIKIDTDNDAHYALGLETDLYNGRAGLYISHQPNTVEGFGDGSFTYTHFQSSLRFETFERLDTYFGASMGATIVDADWTENDLFFSAGLQGGAEYQISDNFYFVVEARWLGNLVDSDTITRCTLPTGTESCNIKIDSKWLTQFQTNVGFTIAF</sequence>
<dbReference type="Gene3D" id="2.40.160.20">
    <property type="match status" value="1"/>
</dbReference>